<dbReference type="AlphaFoldDB" id="A0A9D9IMN4"/>
<feature type="non-terminal residue" evidence="1">
    <location>
        <position position="110"/>
    </location>
</feature>
<reference evidence="1" key="1">
    <citation type="submission" date="2020-10" db="EMBL/GenBank/DDBJ databases">
        <authorList>
            <person name="Gilroy R."/>
        </authorList>
    </citation>
    <scope>NUCLEOTIDE SEQUENCE</scope>
    <source>
        <strain evidence="1">6919</strain>
    </source>
</reference>
<dbReference type="EMBL" id="JADIMC010000012">
    <property type="protein sequence ID" value="MBO8475538.1"/>
    <property type="molecule type" value="Genomic_DNA"/>
</dbReference>
<comment type="caution">
    <text evidence="1">The sequence shown here is derived from an EMBL/GenBank/DDBJ whole genome shotgun (WGS) entry which is preliminary data.</text>
</comment>
<proteinExistence type="predicted"/>
<sequence>MGKALIVLLSVLVLFVDNAFPIDFKQESILSDGKWVKIKVTETGIHELSYQQLEEFGFDNPEDVKVYGNGGNVASENYLARYMDDLEQTPVMHRSGKIYFYAKNAVKDSV</sequence>
<protein>
    <submittedName>
        <fullName evidence="1">Uncharacterized protein</fullName>
    </submittedName>
</protein>
<evidence type="ECO:0000313" key="1">
    <source>
        <dbReference type="EMBL" id="MBO8475538.1"/>
    </source>
</evidence>
<name>A0A9D9IMN4_9BACT</name>
<accession>A0A9D9IMN4</accession>
<gene>
    <name evidence="1" type="ORF">IAB88_00935</name>
</gene>
<evidence type="ECO:0000313" key="2">
    <source>
        <dbReference type="Proteomes" id="UP000823598"/>
    </source>
</evidence>
<organism evidence="1 2">
    <name type="scientific">Candidatus Limisoma faecipullorum</name>
    <dbReference type="NCBI Taxonomy" id="2840854"/>
    <lineage>
        <taxon>Bacteria</taxon>
        <taxon>Pseudomonadati</taxon>
        <taxon>Bacteroidota</taxon>
        <taxon>Bacteroidia</taxon>
        <taxon>Bacteroidales</taxon>
        <taxon>Candidatus Limisoma</taxon>
    </lineage>
</organism>
<dbReference type="Proteomes" id="UP000823598">
    <property type="component" value="Unassembled WGS sequence"/>
</dbReference>
<reference evidence="1" key="2">
    <citation type="journal article" date="2021" name="PeerJ">
        <title>Extensive microbial diversity within the chicken gut microbiome revealed by metagenomics and culture.</title>
        <authorList>
            <person name="Gilroy R."/>
            <person name="Ravi A."/>
            <person name="Getino M."/>
            <person name="Pursley I."/>
            <person name="Horton D.L."/>
            <person name="Alikhan N.F."/>
            <person name="Baker D."/>
            <person name="Gharbi K."/>
            <person name="Hall N."/>
            <person name="Watson M."/>
            <person name="Adriaenssens E.M."/>
            <person name="Foster-Nyarko E."/>
            <person name="Jarju S."/>
            <person name="Secka A."/>
            <person name="Antonio M."/>
            <person name="Oren A."/>
            <person name="Chaudhuri R.R."/>
            <person name="La Ragione R."/>
            <person name="Hildebrand F."/>
            <person name="Pallen M.J."/>
        </authorList>
    </citation>
    <scope>NUCLEOTIDE SEQUENCE</scope>
    <source>
        <strain evidence="1">6919</strain>
    </source>
</reference>